<reference evidence="2 3" key="1">
    <citation type="submission" date="2019-04" db="EMBL/GenBank/DDBJ databases">
        <title>Streptomyces oryziradicis sp. nov., a novel actinomycete isolated from rhizosphere soil of rice (Oryza sativa L.).</title>
        <authorList>
            <person name="Li C."/>
        </authorList>
    </citation>
    <scope>NUCLEOTIDE SEQUENCE [LARGE SCALE GENOMIC DNA]</scope>
    <source>
        <strain evidence="2 3">NEAU-C40</strain>
    </source>
</reference>
<gene>
    <name evidence="2" type="ORF">FCI23_30170</name>
</gene>
<name>A0A4U0SBG3_9ACTN</name>
<feature type="region of interest" description="Disordered" evidence="1">
    <location>
        <begin position="155"/>
        <end position="183"/>
    </location>
</feature>
<comment type="caution">
    <text evidence="2">The sequence shown here is derived from an EMBL/GenBank/DDBJ whole genome shotgun (WGS) entry which is preliminary data.</text>
</comment>
<keyword evidence="3" id="KW-1185">Reference proteome</keyword>
<protein>
    <recommendedName>
        <fullName evidence="4">Ig-like domain repeat protein</fullName>
    </recommendedName>
</protein>
<feature type="region of interest" description="Disordered" evidence="1">
    <location>
        <begin position="1"/>
        <end position="27"/>
    </location>
</feature>
<feature type="compositionally biased region" description="Low complexity" evidence="1">
    <location>
        <begin position="1"/>
        <end position="24"/>
    </location>
</feature>
<proteinExistence type="predicted"/>
<evidence type="ECO:0008006" key="4">
    <source>
        <dbReference type="Google" id="ProtNLM"/>
    </source>
</evidence>
<evidence type="ECO:0000256" key="1">
    <source>
        <dbReference type="SAM" id="MobiDB-lite"/>
    </source>
</evidence>
<dbReference type="Gene3D" id="2.60.40.10">
    <property type="entry name" value="Immunoglobulins"/>
    <property type="match status" value="1"/>
</dbReference>
<dbReference type="OrthoDB" id="4332189at2"/>
<dbReference type="AlphaFoldDB" id="A0A4U0SBG3"/>
<feature type="compositionally biased region" description="Polar residues" evidence="1">
    <location>
        <begin position="166"/>
        <end position="176"/>
    </location>
</feature>
<dbReference type="Proteomes" id="UP000305778">
    <property type="component" value="Unassembled WGS sequence"/>
</dbReference>
<dbReference type="GO" id="GO:0005975">
    <property type="term" value="P:carbohydrate metabolic process"/>
    <property type="evidence" value="ECO:0007669"/>
    <property type="project" value="UniProtKB-ARBA"/>
</dbReference>
<dbReference type="RefSeq" id="WP_136727118.1">
    <property type="nucleotide sequence ID" value="NZ_SUMC01000035.1"/>
</dbReference>
<evidence type="ECO:0000313" key="3">
    <source>
        <dbReference type="Proteomes" id="UP000305778"/>
    </source>
</evidence>
<dbReference type="EMBL" id="SUMC01000035">
    <property type="protein sequence ID" value="TKA06656.1"/>
    <property type="molecule type" value="Genomic_DNA"/>
</dbReference>
<organism evidence="2 3">
    <name type="scientific">Actinacidiphila oryziradicis</name>
    <dbReference type="NCBI Taxonomy" id="2571141"/>
    <lineage>
        <taxon>Bacteria</taxon>
        <taxon>Bacillati</taxon>
        <taxon>Actinomycetota</taxon>
        <taxon>Actinomycetes</taxon>
        <taxon>Kitasatosporales</taxon>
        <taxon>Streptomycetaceae</taxon>
        <taxon>Actinacidiphila</taxon>
    </lineage>
</organism>
<sequence length="183" mass="17701">MLDAPTKAASSLTLTAPATGTTGKQLTVSGRLSSDTALAAGTTVAVTRTDSAAPGGTGTPPPAVTVAGDGTFSFTDTPPAQGTATYTVSYSGDAQHAGTTAQAAIQVSRAAAKLTLKAPATATRAKPLTLTGTLTSDPAIAAGATVAVTRTDLASPGGVKAGSATVGANGTFSLTDTPPRRRS</sequence>
<dbReference type="InterPro" id="IPR013783">
    <property type="entry name" value="Ig-like_fold"/>
</dbReference>
<accession>A0A4U0SBG3</accession>
<evidence type="ECO:0000313" key="2">
    <source>
        <dbReference type="EMBL" id="TKA06656.1"/>
    </source>
</evidence>